<feature type="compositionally biased region" description="Low complexity" evidence="1">
    <location>
        <begin position="222"/>
        <end position="237"/>
    </location>
</feature>
<gene>
    <name evidence="3" type="primary">LOC106021311</name>
</gene>
<feature type="compositionally biased region" description="Basic and acidic residues" evidence="1">
    <location>
        <begin position="110"/>
        <end position="119"/>
    </location>
</feature>
<evidence type="ECO:0000313" key="3">
    <source>
        <dbReference type="RefSeq" id="XP_040612932.1"/>
    </source>
</evidence>
<proteinExistence type="predicted"/>
<dbReference type="Proteomes" id="UP000886700">
    <property type="component" value="Unplaced"/>
</dbReference>
<feature type="compositionally biased region" description="Low complexity" evidence="1">
    <location>
        <begin position="244"/>
        <end position="259"/>
    </location>
</feature>
<keyword evidence="2" id="KW-1185">Reference proteome</keyword>
<protein>
    <submittedName>
        <fullName evidence="3">Translation initiation factor IF-2-like</fullName>
    </submittedName>
</protein>
<dbReference type="GeneID" id="106021311"/>
<feature type="compositionally biased region" description="Low complexity" evidence="1">
    <location>
        <begin position="181"/>
        <end position="202"/>
    </location>
</feature>
<organism evidence="2 3">
    <name type="scientific">Mesocricetus auratus</name>
    <name type="common">Golden hamster</name>
    <dbReference type="NCBI Taxonomy" id="10036"/>
    <lineage>
        <taxon>Eukaryota</taxon>
        <taxon>Metazoa</taxon>
        <taxon>Chordata</taxon>
        <taxon>Craniata</taxon>
        <taxon>Vertebrata</taxon>
        <taxon>Euteleostomi</taxon>
        <taxon>Mammalia</taxon>
        <taxon>Eutheria</taxon>
        <taxon>Euarchontoglires</taxon>
        <taxon>Glires</taxon>
        <taxon>Rodentia</taxon>
        <taxon>Myomorpha</taxon>
        <taxon>Muroidea</taxon>
        <taxon>Cricetidae</taxon>
        <taxon>Cricetinae</taxon>
        <taxon>Mesocricetus</taxon>
    </lineage>
</organism>
<accession>A0ABM2YDQ8</accession>
<reference evidence="3" key="1">
    <citation type="submission" date="2025-08" db="UniProtKB">
        <authorList>
            <consortium name="RefSeq"/>
        </authorList>
    </citation>
    <scope>IDENTIFICATION</scope>
    <source>
        <tissue evidence="3">Liver</tissue>
    </source>
</reference>
<feature type="region of interest" description="Disordered" evidence="1">
    <location>
        <begin position="1"/>
        <end position="137"/>
    </location>
</feature>
<name>A0ABM2YDQ8_MESAU</name>
<evidence type="ECO:0000313" key="2">
    <source>
        <dbReference type="Proteomes" id="UP000886700"/>
    </source>
</evidence>
<sequence length="284" mass="29181">MRCREAKAVCKQASLASRDVQAGPWEGRHARPRPGQTRRAPVRPPARSSHTRPRRNPGPGKGFSAARGLVAPRVPPASWGAHGKRAKAPELRGARGGRSARTLRPPGPRADARAPERRKPASPAPRRATLTASPWPGGRPSAASLLLHLLLLLLSRAPPRSLALLRGLRSLRRRPRPGAPPAASAPGSPQPLGSGGARSSAFGGAGYGGTTEALQADRLGKASGAAVAAPASRAAGPQRPLDPTSRYGAGTAAAAPSTSGREREAARPRGGWGPVCPAPPAARP</sequence>
<evidence type="ECO:0000256" key="1">
    <source>
        <dbReference type="SAM" id="MobiDB-lite"/>
    </source>
</evidence>
<dbReference type="RefSeq" id="XP_040612932.1">
    <property type="nucleotide sequence ID" value="XM_040756998.1"/>
</dbReference>
<feature type="region of interest" description="Disordered" evidence="1">
    <location>
        <begin position="172"/>
        <end position="284"/>
    </location>
</feature>